<organism evidence="1 2">
    <name type="scientific">Mucor circinelloides f. lusitanicus</name>
    <name type="common">Mucor racemosus var. lusitanicus</name>
    <dbReference type="NCBI Taxonomy" id="29924"/>
    <lineage>
        <taxon>Eukaryota</taxon>
        <taxon>Fungi</taxon>
        <taxon>Fungi incertae sedis</taxon>
        <taxon>Mucoromycota</taxon>
        <taxon>Mucoromycotina</taxon>
        <taxon>Mucoromycetes</taxon>
        <taxon>Mucorales</taxon>
        <taxon>Mucorineae</taxon>
        <taxon>Mucoraceae</taxon>
        <taxon>Mucor</taxon>
    </lineage>
</organism>
<feature type="non-terminal residue" evidence="1">
    <location>
        <position position="532"/>
    </location>
</feature>
<comment type="caution">
    <text evidence="1">The sequence shown here is derived from an EMBL/GenBank/DDBJ whole genome shotgun (WGS) entry which is preliminary data.</text>
</comment>
<reference evidence="1 2" key="1">
    <citation type="submission" date="2019-09" db="EMBL/GenBank/DDBJ databases">
        <authorList>
            <consortium name="DOE Joint Genome Institute"/>
            <person name="Mondo S.J."/>
            <person name="Navarro-Mendoza M.I."/>
            <person name="Perez-Arques C."/>
            <person name="Panchal S."/>
            <person name="Nicolas F.E."/>
            <person name="Ganguly P."/>
            <person name="Pangilinan J."/>
            <person name="Grigoriev I."/>
            <person name="Heitman J."/>
            <person name="Sanya K."/>
            <person name="Garre V."/>
        </authorList>
    </citation>
    <scope>NUCLEOTIDE SEQUENCE [LARGE SCALE GENOMIC DNA]</scope>
    <source>
        <strain evidence="1 2">MU402</strain>
    </source>
</reference>
<protein>
    <submittedName>
        <fullName evidence="1">Uncharacterized protein</fullName>
    </submittedName>
</protein>
<proteinExistence type="predicted"/>
<dbReference type="Proteomes" id="UP000469890">
    <property type="component" value="Unassembled WGS sequence"/>
</dbReference>
<evidence type="ECO:0000313" key="2">
    <source>
        <dbReference type="Proteomes" id="UP000469890"/>
    </source>
</evidence>
<name>A0A8H4BS71_MUCCL</name>
<gene>
    <name evidence="1" type="ORF">FB192DRAFT_1356696</name>
</gene>
<sequence length="532" mass="60542">MLSLPDAKLSKIRSIVEDTDPRNVLSVYPFLAFKMKTSLQQLHYVGLSIQPYPVAWYSTYLLDNLSQFVSLQQLYLDPCQFEAYDQLLKVIDACSPTVSKLCIRHYLPMPRTEPGTDEMLGHNYTIKEIFIQQSVLDSIVDLAAKCKNLQKLTMDEVAPMYTTADYAWVRGLTELCCSLSEYKISFNLSMEDIIRERCIDLTKRSSTKDTFLMMDYIRKPQDARLTFELDNCGITAKKKGTRSGIEVRLLWIDHEQDDVDNEFEYHTHWFDNYAPNHIIIKHIDVADFMHTELGREHFSLAATPADFAISLRDAPRQDLVEAKNWTILTKALFSTIDTTDAVVSFSEMIIPNLKGRTTHLEKSSSPHVEQLTFTNTVLYHQVLPVISGWLPTLDTLTLDTCFILMEEPYTLKISMPDTKLQHVNIVAGPLPYAHSLPHTATIGIHQLRNADLVRALSPGRQYTLRIDANGTSSANIYSRGNIKSSVHYQDDTDCYGTGDNFLIWIQCKELKDVSIVDGTDANELNHRITAPL</sequence>
<evidence type="ECO:0000313" key="1">
    <source>
        <dbReference type="EMBL" id="KAF1807642.1"/>
    </source>
</evidence>
<dbReference type="SUPFAM" id="SSF52047">
    <property type="entry name" value="RNI-like"/>
    <property type="match status" value="1"/>
</dbReference>
<dbReference type="EMBL" id="JAAECE010000001">
    <property type="protein sequence ID" value="KAF1807642.1"/>
    <property type="molecule type" value="Genomic_DNA"/>
</dbReference>
<dbReference type="AlphaFoldDB" id="A0A8H4BS71"/>
<accession>A0A8H4BS71</accession>